<evidence type="ECO:0000256" key="1">
    <source>
        <dbReference type="ARBA" id="ARBA00023239"/>
    </source>
</evidence>
<reference evidence="3 4" key="1">
    <citation type="submission" date="2015-06" db="EMBL/GenBank/DDBJ databases">
        <authorList>
            <person name="Ju K.-S."/>
            <person name="Doroghazi J.R."/>
            <person name="Metcalf W.W."/>
        </authorList>
    </citation>
    <scope>NUCLEOTIDE SEQUENCE [LARGE SCALE GENOMIC DNA]</scope>
    <source>
        <strain evidence="3 4">NRRL 3414</strain>
    </source>
</reference>
<dbReference type="SFLD" id="SFLDS00005">
    <property type="entry name" value="Isoprenoid_Synthase_Type_I"/>
    <property type="match status" value="1"/>
</dbReference>
<dbReference type="SFLD" id="SFLDG01020">
    <property type="entry name" value="Terpene_Cyclase_Like_2"/>
    <property type="match status" value="1"/>
</dbReference>
<comment type="similarity">
    <text evidence="2">Belongs to the terpene synthase family.</text>
</comment>
<dbReference type="GO" id="GO:0046872">
    <property type="term" value="F:metal ion binding"/>
    <property type="evidence" value="ECO:0007669"/>
    <property type="project" value="UniProtKB-KW"/>
</dbReference>
<organism evidence="3 4">
    <name type="scientific">Streptomyces viridochromogenes</name>
    <dbReference type="NCBI Taxonomy" id="1938"/>
    <lineage>
        <taxon>Bacteria</taxon>
        <taxon>Bacillati</taxon>
        <taxon>Actinomycetota</taxon>
        <taxon>Actinomycetes</taxon>
        <taxon>Kitasatosporales</taxon>
        <taxon>Streptomycetaceae</taxon>
        <taxon>Streptomyces</taxon>
    </lineage>
</organism>
<keyword evidence="2" id="KW-0460">Magnesium</keyword>
<dbReference type="Pfam" id="PF19086">
    <property type="entry name" value="Terpene_syn_C_2"/>
    <property type="match status" value="1"/>
</dbReference>
<dbReference type="InterPro" id="IPR008949">
    <property type="entry name" value="Isoprenoid_synthase_dom_sf"/>
</dbReference>
<name>A0A0J7ZGX3_STRVR</name>
<evidence type="ECO:0000313" key="3">
    <source>
        <dbReference type="EMBL" id="KMS75306.1"/>
    </source>
</evidence>
<sequence length="311" mass="34617">MWEWIDSHGLAATTKARARMLNTGADLSGAYVWPRAEPGMLSLGLRWLALTFRIDDQLDEDDSDEQPGSRSQAIEELCGILHGAPAQPSPVADALHGLWEETRTGTPASWRRVFVASFEAFLRSYTLEAELKAAGRIPELPEYLGWRMYSVGMPWLWDLDELRLPLFLPDSVRTCEAMSTLRRAGSLHIALVNDVFSVERESMLGYPYNAVSLIMRAQGCSLQEAVAQVAGLVAEHARTVSRILETDLAAELRHQHLPPDAHAAALDYGQNIALNLRGQLAWHASVRRYVTTDITGPWAGNYPDDLLRQTD</sequence>
<dbReference type="EMBL" id="LFNT01000008">
    <property type="protein sequence ID" value="KMS75306.1"/>
    <property type="molecule type" value="Genomic_DNA"/>
</dbReference>
<gene>
    <name evidence="3" type="ORF">ACM01_09940</name>
</gene>
<keyword evidence="2" id="KW-0479">Metal-binding</keyword>
<accession>A0A0J7ZGX3</accession>
<dbReference type="InterPro" id="IPR034686">
    <property type="entry name" value="Terpene_cyclase-like_2"/>
</dbReference>
<proteinExistence type="inferred from homology"/>
<dbReference type="SUPFAM" id="SSF48576">
    <property type="entry name" value="Terpenoid synthases"/>
    <property type="match status" value="1"/>
</dbReference>
<comment type="cofactor">
    <cofactor evidence="2">
        <name>Mg(2+)</name>
        <dbReference type="ChEBI" id="CHEBI:18420"/>
    </cofactor>
</comment>
<dbReference type="PANTHER" id="PTHR35201">
    <property type="entry name" value="TERPENE SYNTHASE"/>
    <property type="match status" value="1"/>
</dbReference>
<dbReference type="GO" id="GO:0010333">
    <property type="term" value="F:terpene synthase activity"/>
    <property type="evidence" value="ECO:0007669"/>
    <property type="project" value="InterPro"/>
</dbReference>
<protein>
    <recommendedName>
        <fullName evidence="2">Terpene synthase</fullName>
        <ecNumber evidence="2">4.2.3.-</ecNumber>
    </recommendedName>
</protein>
<keyword evidence="1 2" id="KW-0456">Lyase</keyword>
<dbReference type="PATRIC" id="fig|1938.3.peg.7765"/>
<comment type="caution">
    <text evidence="3">The sequence shown here is derived from an EMBL/GenBank/DDBJ whole genome shotgun (WGS) entry which is preliminary data.</text>
</comment>
<dbReference type="PANTHER" id="PTHR35201:SF4">
    <property type="entry name" value="BETA-PINACENE SYNTHASE-RELATED"/>
    <property type="match status" value="1"/>
</dbReference>
<dbReference type="EC" id="4.2.3.-" evidence="2"/>
<evidence type="ECO:0000313" key="4">
    <source>
        <dbReference type="Proteomes" id="UP000037432"/>
    </source>
</evidence>
<evidence type="ECO:0000256" key="2">
    <source>
        <dbReference type="RuleBase" id="RU366034"/>
    </source>
</evidence>
<dbReference type="AlphaFoldDB" id="A0A0J7ZGX3"/>
<dbReference type="Proteomes" id="UP000037432">
    <property type="component" value="Unassembled WGS sequence"/>
</dbReference>
<dbReference type="Gene3D" id="1.10.600.10">
    <property type="entry name" value="Farnesyl Diphosphate Synthase"/>
    <property type="match status" value="1"/>
</dbReference>